<keyword evidence="2" id="KW-0812">Transmembrane</keyword>
<protein>
    <recommendedName>
        <fullName evidence="5">Tat pathway signal sequence</fullName>
    </recommendedName>
</protein>
<dbReference type="Pfam" id="PF11807">
    <property type="entry name" value="UstYa"/>
    <property type="match status" value="1"/>
</dbReference>
<keyword evidence="2" id="KW-1133">Transmembrane helix</keyword>
<keyword evidence="2" id="KW-0472">Membrane</keyword>
<evidence type="ECO:0000256" key="2">
    <source>
        <dbReference type="SAM" id="Phobius"/>
    </source>
</evidence>
<dbReference type="VEuPathDB" id="FungiDB:An11g07050"/>
<reference evidence="4" key="1">
    <citation type="submission" date="2018-10" db="EMBL/GenBank/DDBJ databases">
        <title>FDA dAtabase for Regulatory Grade micrObial Sequences (FDA-ARGOS): Supporting development and validation of Infectious Disease Dx tests.</title>
        <authorList>
            <person name="Kerrigan L."/>
            <person name="Tallon L."/>
            <person name="Sadzewicz L."/>
            <person name="Sengamalay N."/>
            <person name="Ott S."/>
            <person name="Godinez A."/>
            <person name="Nagaraj S."/>
            <person name="Vavikolanu K."/>
            <person name="Nadendla S."/>
            <person name="George J."/>
            <person name="Sichtig H."/>
        </authorList>
    </citation>
    <scope>NUCLEOTIDE SEQUENCE [LARGE SCALE GENOMIC DNA]</scope>
    <source>
        <strain evidence="4">FDAARGOS_311</strain>
    </source>
</reference>
<dbReference type="VEuPathDB" id="FungiDB:ATCC64974_92510"/>
<gene>
    <name evidence="3" type="ORF">CAN33_0031475</name>
</gene>
<accession>A0A254UFR0</accession>
<name>A0A254UFR0_ASPNG</name>
<sequence length="316" mass="35779">MTGSRLEDRQNEERLISSFDEENFLKDNRSPGARRSRWCQYQPNGTLILSVWTLFLFIASAYLWSTIARHRKTVAACQSDDFLPIDSPALEAVKNTGHIEKFDGSFAKPNAFKGPPSPAIDAAWDDITYASGGVINVDEQTLRHINASEYSVGLADELGGGYMGSVEVLHQLHCLNMLRQASYEDYYKDKPGPWEDSPQILRHHLDHCIDILRQKLMCDADVGILTYVWVKGHKDPFPDFNVYEANPSIPFSTTHVASFKGPKLASTTLTLRDIRRHHKCRDFRAVKQWVGQHQLYTTPEHGIERLPGAKEMPSPP</sequence>
<evidence type="ECO:0000256" key="1">
    <source>
        <dbReference type="ARBA" id="ARBA00035112"/>
    </source>
</evidence>
<feature type="transmembrane region" description="Helical" evidence="2">
    <location>
        <begin position="44"/>
        <end position="64"/>
    </location>
</feature>
<dbReference type="VEuPathDB" id="FungiDB:ASPNIDRAFT2_1167827"/>
<evidence type="ECO:0000313" key="4">
    <source>
        <dbReference type="Proteomes" id="UP000197666"/>
    </source>
</evidence>
<dbReference type="eggNOG" id="ENOG502SRP4">
    <property type="taxonomic scope" value="Eukaryota"/>
</dbReference>
<dbReference type="Proteomes" id="UP000197666">
    <property type="component" value="Unassembled WGS sequence"/>
</dbReference>
<dbReference type="AlphaFoldDB" id="A0A254UFR0"/>
<dbReference type="InterPro" id="IPR021765">
    <property type="entry name" value="UstYa-like"/>
</dbReference>
<organism evidence="3 4">
    <name type="scientific">Aspergillus niger</name>
    <dbReference type="NCBI Taxonomy" id="5061"/>
    <lineage>
        <taxon>Eukaryota</taxon>
        <taxon>Fungi</taxon>
        <taxon>Dikarya</taxon>
        <taxon>Ascomycota</taxon>
        <taxon>Pezizomycotina</taxon>
        <taxon>Eurotiomycetes</taxon>
        <taxon>Eurotiomycetidae</taxon>
        <taxon>Eurotiales</taxon>
        <taxon>Aspergillaceae</taxon>
        <taxon>Aspergillus</taxon>
        <taxon>Aspergillus subgen. Circumdati</taxon>
    </lineage>
</organism>
<dbReference type="VEuPathDB" id="FungiDB:M747DRAFT_361554"/>
<dbReference type="EMBL" id="NKJJ02000002">
    <property type="protein sequence ID" value="TPR04786.1"/>
    <property type="molecule type" value="Genomic_DNA"/>
</dbReference>
<dbReference type="GO" id="GO:0043386">
    <property type="term" value="P:mycotoxin biosynthetic process"/>
    <property type="evidence" value="ECO:0007669"/>
    <property type="project" value="InterPro"/>
</dbReference>
<comment type="caution">
    <text evidence="3">The sequence shown here is derived from an EMBL/GenBank/DDBJ whole genome shotgun (WGS) entry which is preliminary data.</text>
</comment>
<dbReference type="PANTHER" id="PTHR33365">
    <property type="entry name" value="YALI0B05434P"/>
    <property type="match status" value="1"/>
</dbReference>
<evidence type="ECO:0000313" key="3">
    <source>
        <dbReference type="EMBL" id="TPR04786.1"/>
    </source>
</evidence>
<comment type="similarity">
    <text evidence="1">Belongs to the ustYa family.</text>
</comment>
<evidence type="ECO:0008006" key="5">
    <source>
        <dbReference type="Google" id="ProtNLM"/>
    </source>
</evidence>
<proteinExistence type="inferred from homology"/>
<dbReference type="PANTHER" id="PTHR33365:SF12">
    <property type="entry name" value="TAT PATHWAY SIGNAL SEQUENCE"/>
    <property type="match status" value="1"/>
</dbReference>